<reference evidence="1 2" key="1">
    <citation type="submission" date="2024-10" db="EMBL/GenBank/DDBJ databases">
        <title>The Natural Products Discovery Center: Release of the First 8490 Sequenced Strains for Exploring Actinobacteria Biosynthetic Diversity.</title>
        <authorList>
            <person name="Kalkreuter E."/>
            <person name="Kautsar S.A."/>
            <person name="Yang D."/>
            <person name="Bader C.D."/>
            <person name="Teijaro C.N."/>
            <person name="Fluegel L."/>
            <person name="Davis C.M."/>
            <person name="Simpson J.R."/>
            <person name="Lauterbach L."/>
            <person name="Steele A.D."/>
            <person name="Gui C."/>
            <person name="Meng S."/>
            <person name="Li G."/>
            <person name="Viehrig K."/>
            <person name="Ye F."/>
            <person name="Su P."/>
            <person name="Kiefer A.F."/>
            <person name="Nichols A."/>
            <person name="Cepeda A.J."/>
            <person name="Yan W."/>
            <person name="Fan B."/>
            <person name="Jiang Y."/>
            <person name="Adhikari A."/>
            <person name="Zheng C.-J."/>
            <person name="Schuster L."/>
            <person name="Cowan T.M."/>
            <person name="Smanski M.J."/>
            <person name="Chevrette M.G."/>
            <person name="De Carvalho L.P.S."/>
            <person name="Shen B."/>
        </authorList>
    </citation>
    <scope>NUCLEOTIDE SEQUENCE [LARGE SCALE GENOMIC DNA]</scope>
    <source>
        <strain evidence="1 2">NPDC053346</strain>
    </source>
</reference>
<evidence type="ECO:0000313" key="2">
    <source>
        <dbReference type="Proteomes" id="UP001614391"/>
    </source>
</evidence>
<dbReference type="Proteomes" id="UP001614391">
    <property type="component" value="Unassembled WGS sequence"/>
</dbReference>
<sequence>MSGAGPDVLPAHRPLSGWVARFEPGGAPGAPGRLGPINDGDERADARAAARFRAHGWTRADATVRRAAGDPVRALALRAPDGSLLVELDDRGAPVEVSADGAELVARLEERWADAPADPATVERLARESLELRYFLLHRLDLETDAPAALFHCLPWQRVEAAARATAALLDAPGPGAGQGPRTAPYGELRHWFTPAATSLAGPLSVLEAGLRTVRPGPWFGREASALLAGLLAVDPERLPAPARAALAGLALRIGADPALHHSARLAAARLTAPEPRAAVDALALTARLDSGFVLRAADGEDDGSAATSLGRGPVEAEVTVTRGGRVTVEMEIDVFAAEASGAGGGRAVDAAEGPPCQPVRFGPVDGAAGVPEGERYWMLLDDAGPVLHGRIAVPAPTGQFDVDLDGPPVPLLFLDRVPPAELLASLRANERIGPARWHELVDGLPPRHPAHAALAAYEEELPS</sequence>
<comment type="caution">
    <text evidence="1">The sequence shown here is derived from an EMBL/GenBank/DDBJ whole genome shotgun (WGS) entry which is preliminary data.</text>
</comment>
<protein>
    <submittedName>
        <fullName evidence="1">Uncharacterized protein</fullName>
    </submittedName>
</protein>
<dbReference type="EMBL" id="JBITYT010000011">
    <property type="protein sequence ID" value="MFI9122550.1"/>
    <property type="molecule type" value="Genomic_DNA"/>
</dbReference>
<keyword evidence="2" id="KW-1185">Reference proteome</keyword>
<organism evidence="1 2">
    <name type="scientific">Streptomyces bikiniensis</name>
    <dbReference type="NCBI Taxonomy" id="1896"/>
    <lineage>
        <taxon>Bacteria</taxon>
        <taxon>Bacillati</taxon>
        <taxon>Actinomycetota</taxon>
        <taxon>Actinomycetes</taxon>
        <taxon>Kitasatosporales</taxon>
        <taxon>Streptomycetaceae</taxon>
        <taxon>Streptomyces</taxon>
    </lineage>
</organism>
<evidence type="ECO:0000313" key="1">
    <source>
        <dbReference type="EMBL" id="MFI9122550.1"/>
    </source>
</evidence>
<name>A0ABW8D1P2_STRBI</name>
<proteinExistence type="predicted"/>
<dbReference type="RefSeq" id="WP_399618607.1">
    <property type="nucleotide sequence ID" value="NZ_JBITYT010000011.1"/>
</dbReference>
<gene>
    <name evidence="1" type="ORF">ACIGW0_24715</name>
</gene>
<accession>A0ABW8D1P2</accession>